<name>A0ABP7ZLT3_9MICO</name>
<sequence>MSRRMPEPDNHPAVVVAFDHNSAAEALGISPTRLRQHVRMGDVTVHFSGTKPIYLLADLEHFVEQLPTRPNRLPKL</sequence>
<protein>
    <recommendedName>
        <fullName evidence="3">DNA-binding protein</fullName>
    </recommendedName>
</protein>
<reference evidence="1" key="1">
    <citation type="journal article" date="2014" name="Int. J. Syst. Evol. Microbiol.">
        <title>Complete genome of a new Firmicutes species belonging to the dominant human colonic microbiota ('Ruminococcus bicirculans') reveals two chromosomes and a selective capacity to utilize plant glucans.</title>
        <authorList>
            <consortium name="NISC Comparative Sequencing Program"/>
            <person name="Wegmann U."/>
            <person name="Louis P."/>
            <person name="Goesmann A."/>
            <person name="Henrissat B."/>
            <person name="Duncan S.H."/>
            <person name="Flint H.J."/>
        </authorList>
    </citation>
    <scope>NUCLEOTIDE SEQUENCE</scope>
    <source>
        <strain evidence="1">JCM 17590</strain>
    </source>
</reference>
<evidence type="ECO:0008006" key="3">
    <source>
        <dbReference type="Google" id="ProtNLM"/>
    </source>
</evidence>
<keyword evidence="2" id="KW-1185">Reference proteome</keyword>
<accession>A0ABP7ZLT3</accession>
<gene>
    <name evidence="1" type="ORF">GCM10022286_23950</name>
</gene>
<organism evidence="1 2">
    <name type="scientific">Gryllotalpicola daejeonensis</name>
    <dbReference type="NCBI Taxonomy" id="993087"/>
    <lineage>
        <taxon>Bacteria</taxon>
        <taxon>Bacillati</taxon>
        <taxon>Actinomycetota</taxon>
        <taxon>Actinomycetes</taxon>
        <taxon>Micrococcales</taxon>
        <taxon>Microbacteriaceae</taxon>
        <taxon>Gryllotalpicola</taxon>
    </lineage>
</organism>
<proteinExistence type="predicted"/>
<comment type="caution">
    <text evidence="1">The sequence shown here is derived from an EMBL/GenBank/DDBJ whole genome shotgun (WGS) entry which is preliminary data.</text>
</comment>
<dbReference type="Proteomes" id="UP001415169">
    <property type="component" value="Unassembled WGS sequence"/>
</dbReference>
<evidence type="ECO:0000313" key="1">
    <source>
        <dbReference type="EMBL" id="GAA4163455.1"/>
    </source>
</evidence>
<reference evidence="1" key="2">
    <citation type="submission" date="2023-12" db="EMBL/GenBank/DDBJ databases">
        <authorList>
            <person name="Sun Q."/>
            <person name="Inoue M."/>
        </authorList>
    </citation>
    <scope>NUCLEOTIDE SEQUENCE</scope>
    <source>
        <strain evidence="1">JCM 17590</strain>
    </source>
</reference>
<evidence type="ECO:0000313" key="2">
    <source>
        <dbReference type="Proteomes" id="UP001415169"/>
    </source>
</evidence>
<dbReference type="EMBL" id="BAABBV010000001">
    <property type="protein sequence ID" value="GAA4163455.1"/>
    <property type="molecule type" value="Genomic_DNA"/>
</dbReference>